<dbReference type="GO" id="GO:0008270">
    <property type="term" value="F:zinc ion binding"/>
    <property type="evidence" value="ECO:0007669"/>
    <property type="project" value="UniProtKB-KW"/>
</dbReference>
<name>A0A8C2GK61_CYPCA</name>
<feature type="compositionally biased region" description="Basic and acidic residues" evidence="10">
    <location>
        <begin position="342"/>
        <end position="354"/>
    </location>
</feature>
<evidence type="ECO:0000256" key="2">
    <source>
        <dbReference type="ARBA" id="ARBA00022723"/>
    </source>
</evidence>
<feature type="region of interest" description="Disordered" evidence="10">
    <location>
        <begin position="832"/>
        <end position="1096"/>
    </location>
</feature>
<evidence type="ECO:0000256" key="8">
    <source>
        <dbReference type="ARBA" id="ARBA00034103"/>
    </source>
</evidence>
<evidence type="ECO:0000256" key="4">
    <source>
        <dbReference type="ARBA" id="ARBA00022771"/>
    </source>
</evidence>
<feature type="compositionally biased region" description="Pro residues" evidence="10">
    <location>
        <begin position="399"/>
        <end position="414"/>
    </location>
</feature>
<dbReference type="FunFam" id="2.30.42.10:FF:000003">
    <property type="entry name" value="Regulating synaptic membrane exocytosis protein 1, putative"/>
    <property type="match status" value="1"/>
</dbReference>
<evidence type="ECO:0000259" key="11">
    <source>
        <dbReference type="PROSITE" id="PS50004"/>
    </source>
</evidence>
<evidence type="ECO:0000256" key="6">
    <source>
        <dbReference type="ARBA" id="ARBA00022833"/>
    </source>
</evidence>
<feature type="domain" description="PDZ" evidence="12">
    <location>
        <begin position="556"/>
        <end position="648"/>
    </location>
</feature>
<dbReference type="FunFam" id="3.30.40.10:FF:000044">
    <property type="entry name" value="Regulating synaptic membrane exocytosis protein 2"/>
    <property type="match status" value="1"/>
</dbReference>
<dbReference type="Ensembl" id="ENSCCRT00015102803.1">
    <property type="protein sequence ID" value="ENSCCRP00015099576.1"/>
    <property type="gene ID" value="ENSCCRG00015039239.1"/>
</dbReference>
<keyword evidence="5" id="KW-0221">Differentiation</keyword>
<dbReference type="GO" id="GO:0044325">
    <property type="term" value="F:transmembrane transporter binding"/>
    <property type="evidence" value="ECO:0007669"/>
    <property type="project" value="TreeGrafter"/>
</dbReference>
<dbReference type="FunFam" id="2.60.40.150:FF:000003">
    <property type="entry name" value="Regulating synaptic membrane exocytosis protein 2"/>
    <property type="match status" value="1"/>
</dbReference>
<feature type="domain" description="FYVE-type" evidence="13">
    <location>
        <begin position="110"/>
        <end position="166"/>
    </location>
</feature>
<dbReference type="SMART" id="SM00239">
    <property type="entry name" value="C2"/>
    <property type="match status" value="2"/>
</dbReference>
<dbReference type="CDD" id="cd06714">
    <property type="entry name" value="PDZ_RIM-like"/>
    <property type="match status" value="1"/>
</dbReference>
<dbReference type="Gene3D" id="2.60.40.150">
    <property type="entry name" value="C2 domain"/>
    <property type="match status" value="2"/>
</dbReference>
<feature type="compositionally biased region" description="Basic and acidic residues" evidence="10">
    <location>
        <begin position="861"/>
        <end position="883"/>
    </location>
</feature>
<dbReference type="InterPro" id="IPR036034">
    <property type="entry name" value="PDZ_sf"/>
</dbReference>
<feature type="domain" description="C2" evidence="11">
    <location>
        <begin position="1245"/>
        <end position="1363"/>
    </location>
</feature>
<keyword evidence="1" id="KW-0597">Phosphoprotein</keyword>
<dbReference type="GO" id="GO:0048167">
    <property type="term" value="P:regulation of synaptic plasticity"/>
    <property type="evidence" value="ECO:0007669"/>
    <property type="project" value="TreeGrafter"/>
</dbReference>
<evidence type="ECO:0000259" key="12">
    <source>
        <dbReference type="PROSITE" id="PS50106"/>
    </source>
</evidence>
<comment type="subcellular location">
    <subcellularLocation>
        <location evidence="8">Synapse</location>
    </subcellularLocation>
</comment>
<feature type="compositionally biased region" description="Basic and acidic residues" evidence="10">
    <location>
        <begin position="1024"/>
        <end position="1049"/>
    </location>
</feature>
<feature type="region of interest" description="Disordered" evidence="10">
    <location>
        <begin position="1145"/>
        <end position="1185"/>
    </location>
</feature>
<dbReference type="Gene3D" id="2.30.42.10">
    <property type="match status" value="1"/>
</dbReference>
<dbReference type="Proteomes" id="UP000694700">
    <property type="component" value="Unplaced"/>
</dbReference>
<proteinExistence type="predicted"/>
<keyword evidence="6" id="KW-0862">Zinc</keyword>
<dbReference type="InterPro" id="IPR001478">
    <property type="entry name" value="PDZ"/>
</dbReference>
<evidence type="ECO:0000256" key="7">
    <source>
        <dbReference type="ARBA" id="ARBA00023018"/>
    </source>
</evidence>
<feature type="compositionally biased region" description="Polar residues" evidence="10">
    <location>
        <begin position="894"/>
        <end position="904"/>
    </location>
</feature>
<dbReference type="PROSITE" id="PS50916">
    <property type="entry name" value="RABBD"/>
    <property type="match status" value="1"/>
</dbReference>
<sequence>MSASVGPRGGPRPPTAQNSIPELPDLSHLTEEERKIIMAVMIRQREEEAKDEAMLKEEKPIQAKTVNLVGNKKPPQQNDISLHQQFANCKEQVRRIGPETPQQRQQGQHKDDAPTCGICHKTKFADGCGNLCSYCQTKFCARCGGRVSLHSNNVMWVCNQCRRQQDMLTKSGEWFPSQGPKPGELGSAVSEPTMCGDPTGEKKLRSRSQNPLNSSVSTAHDSQSPAPTDPRKGPSTGPADTLSSRSRSEPPQGRKNPPAASDQNGKLGPRGERRRGLSKIHSEERDTGENRRESRRLMKTRSQEHDSPETRRTEGEQKPPREQCRTDLNTLHHLAKLQPAEPDGRMHPKAREAGEIVQDNRGARRWADGRQASLEGQQQAYAPERTAGGTGMQGAPIVQGPPPKTNYTPQPPAPGFRVGPAMPAGPPELREPQEWDRKLQPSHLDPSSAALLRKSKRQKAESMLRNDSLSSDQSESLRPPPPRPYKSKRGGNKRQMSVSSSEEEAGSTPEYTSCEDVEIESVSERGDWECCPLDPTAWHHPVTWQPSKEGDHLIGRITLSKRTAMPKEAGALIGLKVVGGKITETGRLGAFITKVKKGSIADVVGHLRAGDEVLQWNGKSLPGLTKKEVYNIILNSQTEPQVELVVSRPIGDTPRIPETSHPPLESTGSSSFESQKMERPSISVLSPSSPSGLRDAPQLLPGQLSVKMWYDKVGHQLIVNVLQASDLPLRPDGRPRNPYVKMYFLPDRSDKSKRRTKTVKKSLEPKWNQTFVYSHVHRRDFREHMLEITVWDQPRIQDEESDFLGEILIELETALLDDKPHWYRLQAHDVSSIPLPHPSPYLPRRHGHTETPTKKLQPTENRSRERERDRDRDRDRDRSRGRDWGTTLEVPDQQRPTQYRSRSVSPHRDEESRGRSRPANVPAQRSLDEVQHSRRSRSPTRYHDRARVQEREYVDERVQPHTSPAFSSSTATPSSTRKVRQLPQVPAKSSSVEQALASEEQTRQMKVRTFRTPAPSSTSQNLEKTLKNKRELYKEQRRSCDSVSHKSSDSDVSDVSAISRASSASRISSTSYMSIQSERPRSHFSRHIHPSSRSMLKSTSVSGEIYTLERTDGSQSDTALGTLGAGGKKRRSSLSARVVAIVGIPSRRSRSTSQLSQTEAGNKKAKGSSKIQRSQETGMAVEYPRNVMARQASRESTDGSMNSYSSEGNLIFSGMRLGADSQFSDFVDGLGPAQLVGRQTLATPAMGDVQIGLMDKKGQLEVEVIRARGLTSKPGSKSLPAPYVKVYLLENGACKAKKKTKIARKTLDPLYQQSLLFEESPQGKVLQVIVWGDYGRMDHKCFMGVAQIFLEELDLSSTVIGWYRLFPPSSLVDPTLAPLTRRASQTSLDSSGPPGIRS</sequence>
<dbReference type="Pfam" id="PF00595">
    <property type="entry name" value="PDZ"/>
    <property type="match status" value="1"/>
</dbReference>
<dbReference type="GO" id="GO:0031267">
    <property type="term" value="F:small GTPase binding"/>
    <property type="evidence" value="ECO:0007669"/>
    <property type="project" value="InterPro"/>
</dbReference>
<organism evidence="15 16">
    <name type="scientific">Cyprinus carpio</name>
    <name type="common">Common carp</name>
    <dbReference type="NCBI Taxonomy" id="7962"/>
    <lineage>
        <taxon>Eukaryota</taxon>
        <taxon>Metazoa</taxon>
        <taxon>Chordata</taxon>
        <taxon>Craniata</taxon>
        <taxon>Vertebrata</taxon>
        <taxon>Euteleostomi</taxon>
        <taxon>Actinopterygii</taxon>
        <taxon>Neopterygii</taxon>
        <taxon>Teleostei</taxon>
        <taxon>Ostariophysi</taxon>
        <taxon>Cypriniformes</taxon>
        <taxon>Cyprinidae</taxon>
        <taxon>Cyprininae</taxon>
        <taxon>Cyprinus</taxon>
    </lineage>
</organism>
<dbReference type="Pfam" id="PF22601">
    <property type="entry name" value="RIM2a_ZnF"/>
    <property type="match status" value="1"/>
</dbReference>
<keyword evidence="4 9" id="KW-0863">Zinc-finger</keyword>
<protein>
    <submittedName>
        <fullName evidence="15">Regulating synaptic membrane exocytosis 1a</fullName>
    </submittedName>
</protein>
<dbReference type="CDD" id="cd04031">
    <property type="entry name" value="C2A_RIM1alpha"/>
    <property type="match status" value="1"/>
</dbReference>
<dbReference type="SUPFAM" id="SSF57903">
    <property type="entry name" value="FYVE/PHD zinc finger"/>
    <property type="match status" value="1"/>
</dbReference>
<feature type="compositionally biased region" description="Basic and acidic residues" evidence="10">
    <location>
        <begin position="269"/>
        <end position="325"/>
    </location>
</feature>
<dbReference type="InterPro" id="IPR010911">
    <property type="entry name" value="Rab_BD"/>
</dbReference>
<dbReference type="Gene3D" id="3.30.40.10">
    <property type="entry name" value="Zinc/RING finger domain, C3HC4 (zinc finger)"/>
    <property type="match status" value="1"/>
</dbReference>
<feature type="region of interest" description="Disordered" evidence="10">
    <location>
        <begin position="172"/>
        <end position="515"/>
    </location>
</feature>
<dbReference type="GO" id="GO:0006886">
    <property type="term" value="P:intracellular protein transport"/>
    <property type="evidence" value="ECO:0007669"/>
    <property type="project" value="InterPro"/>
</dbReference>
<feature type="domain" description="C2" evidence="11">
    <location>
        <begin position="700"/>
        <end position="823"/>
    </location>
</feature>
<dbReference type="InterPro" id="IPR054386">
    <property type="entry name" value="RIM_Znf"/>
</dbReference>
<dbReference type="FunFam" id="2.60.40.150:FF:000001">
    <property type="entry name" value="Regulating synaptic membrane exocytosis 3, isoform CRA_a"/>
    <property type="match status" value="1"/>
</dbReference>
<dbReference type="InterPro" id="IPR000008">
    <property type="entry name" value="C2_dom"/>
</dbReference>
<feature type="compositionally biased region" description="Polar residues" evidence="10">
    <location>
        <begin position="1014"/>
        <end position="1023"/>
    </location>
</feature>
<keyword evidence="3" id="KW-0677">Repeat</keyword>
<feature type="compositionally biased region" description="Basic and acidic residues" evidence="10">
    <location>
        <begin position="941"/>
        <end position="959"/>
    </location>
</feature>
<feature type="compositionally biased region" description="Basic and acidic residues" evidence="10">
    <location>
        <begin position="428"/>
        <end position="439"/>
    </location>
</feature>
<feature type="compositionally biased region" description="Low complexity" evidence="10">
    <location>
        <begin position="962"/>
        <end position="976"/>
    </location>
</feature>
<dbReference type="InterPro" id="IPR017455">
    <property type="entry name" value="Znf_FYVE-rel"/>
</dbReference>
<dbReference type="InterPro" id="IPR035892">
    <property type="entry name" value="C2_domain_sf"/>
</dbReference>
<dbReference type="GO" id="GO:2000300">
    <property type="term" value="P:regulation of synaptic vesicle exocytosis"/>
    <property type="evidence" value="ECO:0007669"/>
    <property type="project" value="TreeGrafter"/>
</dbReference>
<reference evidence="15" key="1">
    <citation type="submission" date="2025-08" db="UniProtKB">
        <authorList>
            <consortium name="Ensembl"/>
        </authorList>
    </citation>
    <scope>IDENTIFICATION</scope>
</reference>
<dbReference type="GO" id="GO:0042391">
    <property type="term" value="P:regulation of membrane potential"/>
    <property type="evidence" value="ECO:0007669"/>
    <property type="project" value="TreeGrafter"/>
</dbReference>
<feature type="domain" description="RabBD" evidence="14">
    <location>
        <begin position="23"/>
        <end position="178"/>
    </location>
</feature>
<evidence type="ECO:0000313" key="16">
    <source>
        <dbReference type="Proteomes" id="UP000694700"/>
    </source>
</evidence>
<feature type="region of interest" description="Disordered" evidence="10">
    <location>
        <begin position="1"/>
        <end position="29"/>
    </location>
</feature>
<keyword evidence="2" id="KW-0479">Metal-binding</keyword>
<dbReference type="PROSITE" id="PS50004">
    <property type="entry name" value="C2"/>
    <property type="match status" value="2"/>
</dbReference>
<feature type="compositionally biased region" description="Polar residues" evidence="10">
    <location>
        <begin position="207"/>
        <end position="226"/>
    </location>
</feature>
<dbReference type="SMART" id="SM00228">
    <property type="entry name" value="PDZ"/>
    <property type="match status" value="1"/>
</dbReference>
<evidence type="ECO:0000256" key="3">
    <source>
        <dbReference type="ARBA" id="ARBA00022737"/>
    </source>
</evidence>
<evidence type="ECO:0000256" key="1">
    <source>
        <dbReference type="ARBA" id="ARBA00022553"/>
    </source>
</evidence>
<accession>A0A8C2GK61</accession>
<dbReference type="CDD" id="cd04028">
    <property type="entry name" value="C2B_RIM1alpha"/>
    <property type="match status" value="1"/>
</dbReference>
<dbReference type="PANTHER" id="PTHR12157:SF18">
    <property type="entry name" value="REGULATING SYNAPTIC MEMBRANE EXOCYTOSIS PROTEIN 1"/>
    <property type="match status" value="1"/>
</dbReference>
<dbReference type="GO" id="GO:0048791">
    <property type="term" value="P:calcium ion-regulated exocytosis of neurotransmitter"/>
    <property type="evidence" value="ECO:0007669"/>
    <property type="project" value="TreeGrafter"/>
</dbReference>
<evidence type="ECO:0000313" key="15">
    <source>
        <dbReference type="Ensembl" id="ENSCCRP00015099576.1"/>
    </source>
</evidence>
<feature type="compositionally biased region" description="Polar residues" evidence="10">
    <location>
        <begin position="465"/>
        <end position="476"/>
    </location>
</feature>
<dbReference type="PROSITE" id="PS50106">
    <property type="entry name" value="PDZ"/>
    <property type="match status" value="1"/>
</dbReference>
<dbReference type="SUPFAM" id="SSF50156">
    <property type="entry name" value="PDZ domain-like"/>
    <property type="match status" value="1"/>
</dbReference>
<dbReference type="Pfam" id="PF00168">
    <property type="entry name" value="C2"/>
    <property type="match status" value="2"/>
</dbReference>
<evidence type="ECO:0000256" key="10">
    <source>
        <dbReference type="SAM" id="MobiDB-lite"/>
    </source>
</evidence>
<feature type="compositionally biased region" description="Low complexity" evidence="10">
    <location>
        <begin position="680"/>
        <end position="691"/>
    </location>
</feature>
<evidence type="ECO:0000259" key="14">
    <source>
        <dbReference type="PROSITE" id="PS50916"/>
    </source>
</evidence>
<evidence type="ECO:0000256" key="5">
    <source>
        <dbReference type="ARBA" id="ARBA00022782"/>
    </source>
</evidence>
<dbReference type="SUPFAM" id="SSF49562">
    <property type="entry name" value="C2 domain (Calcium/lipid-binding domain, CaLB)"/>
    <property type="match status" value="2"/>
</dbReference>
<dbReference type="InterPro" id="IPR011011">
    <property type="entry name" value="Znf_FYVE_PHD"/>
</dbReference>
<dbReference type="InterPro" id="IPR039032">
    <property type="entry name" value="Rim-like"/>
</dbReference>
<dbReference type="PROSITE" id="PS50178">
    <property type="entry name" value="ZF_FYVE"/>
    <property type="match status" value="1"/>
</dbReference>
<dbReference type="GO" id="GO:0042734">
    <property type="term" value="C:presynaptic membrane"/>
    <property type="evidence" value="ECO:0007669"/>
    <property type="project" value="TreeGrafter"/>
</dbReference>
<dbReference type="InterPro" id="IPR013083">
    <property type="entry name" value="Znf_RING/FYVE/PHD"/>
</dbReference>
<dbReference type="GO" id="GO:0048788">
    <property type="term" value="C:cytoskeleton of presynaptic active zone"/>
    <property type="evidence" value="ECO:0007669"/>
    <property type="project" value="TreeGrafter"/>
</dbReference>
<keyword evidence="7" id="KW-0770">Synapse</keyword>
<dbReference type="PANTHER" id="PTHR12157">
    <property type="entry name" value="REGULATING SYNAPTIC MEMBRANE EXOCYTOSIS PROTEIN"/>
    <property type="match status" value="1"/>
</dbReference>
<feature type="compositionally biased region" description="Low complexity" evidence="10">
    <location>
        <begin position="1053"/>
        <end position="1077"/>
    </location>
</feature>
<feature type="region of interest" description="Disordered" evidence="10">
    <location>
        <begin position="651"/>
        <end position="694"/>
    </location>
</feature>
<evidence type="ECO:0000256" key="9">
    <source>
        <dbReference type="PROSITE-ProRule" id="PRU00091"/>
    </source>
</evidence>
<evidence type="ECO:0000259" key="13">
    <source>
        <dbReference type="PROSITE" id="PS50178"/>
    </source>
</evidence>
<dbReference type="GO" id="GO:0030154">
    <property type="term" value="P:cell differentiation"/>
    <property type="evidence" value="ECO:0007669"/>
    <property type="project" value="UniProtKB-KW"/>
</dbReference>
<dbReference type="GO" id="GO:0050806">
    <property type="term" value="P:positive regulation of synaptic transmission"/>
    <property type="evidence" value="ECO:0007669"/>
    <property type="project" value="TreeGrafter"/>
</dbReference>